<evidence type="ECO:0000313" key="3">
    <source>
        <dbReference type="Proteomes" id="UP001054846"/>
    </source>
</evidence>
<feature type="compositionally biased region" description="Polar residues" evidence="1">
    <location>
        <begin position="86"/>
        <end position="107"/>
    </location>
</feature>
<accession>A0ABY3PRT6</accession>
<evidence type="ECO:0000313" key="2">
    <source>
        <dbReference type="EMBL" id="UFP96157.1"/>
    </source>
</evidence>
<proteinExistence type="predicted"/>
<name>A0ABY3PRT6_9CYAN</name>
<organism evidence="2 3">
    <name type="scientific">Gloeobacter morelensis MG652769</name>
    <dbReference type="NCBI Taxonomy" id="2781736"/>
    <lineage>
        <taxon>Bacteria</taxon>
        <taxon>Bacillati</taxon>
        <taxon>Cyanobacteriota</taxon>
        <taxon>Cyanophyceae</taxon>
        <taxon>Gloeobacterales</taxon>
        <taxon>Gloeobacteraceae</taxon>
        <taxon>Gloeobacter</taxon>
        <taxon>Gloeobacter morelensis</taxon>
    </lineage>
</organism>
<protein>
    <submittedName>
        <fullName evidence="2">Uncharacterized protein</fullName>
    </submittedName>
</protein>
<reference evidence="2 3" key="1">
    <citation type="journal article" date="2021" name="Genome Biol. Evol.">
        <title>Complete Genome Sequencing of a Novel Gloeobacter Species from a Waterfall Cave in Mexico.</title>
        <authorList>
            <person name="Saw J.H."/>
            <person name="Cardona T."/>
            <person name="Montejano G."/>
        </authorList>
    </citation>
    <scope>NUCLEOTIDE SEQUENCE [LARGE SCALE GENOMIC DNA]</scope>
    <source>
        <strain evidence="2">MG652769</strain>
    </source>
</reference>
<dbReference type="EMBL" id="CP063845">
    <property type="protein sequence ID" value="UFP96157.1"/>
    <property type="molecule type" value="Genomic_DNA"/>
</dbReference>
<keyword evidence="3" id="KW-1185">Reference proteome</keyword>
<dbReference type="Proteomes" id="UP001054846">
    <property type="component" value="Chromosome"/>
</dbReference>
<sequence>MQKRCERNRRRTQPGGRRIKCPVHGCYAASVSQKRPLYYDVATGPAPQRTWLEAFWCTECQQSTWYQVRKLDNHHELSPVAPGVWQRTTGTADPSRGNPSVSQFTQREANRLRNRRCDGHDLYTLA</sequence>
<evidence type="ECO:0000256" key="1">
    <source>
        <dbReference type="SAM" id="MobiDB-lite"/>
    </source>
</evidence>
<gene>
    <name evidence="2" type="ORF">ISF26_08105</name>
</gene>
<dbReference type="RefSeq" id="WP_230843402.1">
    <property type="nucleotide sequence ID" value="NZ_CP063845.1"/>
</dbReference>
<feature type="region of interest" description="Disordered" evidence="1">
    <location>
        <begin position="82"/>
        <end position="109"/>
    </location>
</feature>